<evidence type="ECO:0000256" key="1">
    <source>
        <dbReference type="SAM" id="MobiDB-lite"/>
    </source>
</evidence>
<dbReference type="EMBL" id="JANPWB010000014">
    <property type="protein sequence ID" value="KAJ1101143.1"/>
    <property type="molecule type" value="Genomic_DNA"/>
</dbReference>
<evidence type="ECO:0000313" key="3">
    <source>
        <dbReference type="Proteomes" id="UP001066276"/>
    </source>
</evidence>
<evidence type="ECO:0000313" key="2">
    <source>
        <dbReference type="EMBL" id="KAJ1101143.1"/>
    </source>
</evidence>
<feature type="region of interest" description="Disordered" evidence="1">
    <location>
        <begin position="1"/>
        <end position="21"/>
    </location>
</feature>
<accession>A0AAV7MJ80</accession>
<feature type="compositionally biased region" description="Polar residues" evidence="1">
    <location>
        <begin position="73"/>
        <end position="82"/>
    </location>
</feature>
<sequence length="82" mass="8563">MEGGVSTLNVGGGGCRGGEEPSITGAVIAELRTGRTRSGKNMAQSGTAYNRNRTRGRRELGCVNKTEEGSGTEGNQHVRAQQ</sequence>
<dbReference type="Proteomes" id="UP001066276">
    <property type="component" value="Chromosome 10"/>
</dbReference>
<gene>
    <name evidence="2" type="ORF">NDU88_006215</name>
</gene>
<reference evidence="2" key="1">
    <citation type="journal article" date="2022" name="bioRxiv">
        <title>Sequencing and chromosome-scale assembly of the giantPleurodeles waltlgenome.</title>
        <authorList>
            <person name="Brown T."/>
            <person name="Elewa A."/>
            <person name="Iarovenko S."/>
            <person name="Subramanian E."/>
            <person name="Araus A.J."/>
            <person name="Petzold A."/>
            <person name="Susuki M."/>
            <person name="Suzuki K.-i.T."/>
            <person name="Hayashi T."/>
            <person name="Toyoda A."/>
            <person name="Oliveira C."/>
            <person name="Osipova E."/>
            <person name="Leigh N.D."/>
            <person name="Simon A."/>
            <person name="Yun M.H."/>
        </authorList>
    </citation>
    <scope>NUCLEOTIDE SEQUENCE</scope>
    <source>
        <strain evidence="2">20211129_DDA</strain>
        <tissue evidence="2">Liver</tissue>
    </source>
</reference>
<organism evidence="2 3">
    <name type="scientific">Pleurodeles waltl</name>
    <name type="common">Iberian ribbed newt</name>
    <dbReference type="NCBI Taxonomy" id="8319"/>
    <lineage>
        <taxon>Eukaryota</taxon>
        <taxon>Metazoa</taxon>
        <taxon>Chordata</taxon>
        <taxon>Craniata</taxon>
        <taxon>Vertebrata</taxon>
        <taxon>Euteleostomi</taxon>
        <taxon>Amphibia</taxon>
        <taxon>Batrachia</taxon>
        <taxon>Caudata</taxon>
        <taxon>Salamandroidea</taxon>
        <taxon>Salamandridae</taxon>
        <taxon>Pleurodelinae</taxon>
        <taxon>Pleurodeles</taxon>
    </lineage>
</organism>
<feature type="compositionally biased region" description="Polar residues" evidence="1">
    <location>
        <begin position="39"/>
        <end position="51"/>
    </location>
</feature>
<protein>
    <submittedName>
        <fullName evidence="2">Uncharacterized protein</fullName>
    </submittedName>
</protein>
<feature type="region of interest" description="Disordered" evidence="1">
    <location>
        <begin position="63"/>
        <end position="82"/>
    </location>
</feature>
<keyword evidence="3" id="KW-1185">Reference proteome</keyword>
<name>A0AAV7MJ80_PLEWA</name>
<feature type="region of interest" description="Disordered" evidence="1">
    <location>
        <begin position="37"/>
        <end position="57"/>
    </location>
</feature>
<comment type="caution">
    <text evidence="2">The sequence shown here is derived from an EMBL/GenBank/DDBJ whole genome shotgun (WGS) entry which is preliminary data.</text>
</comment>
<dbReference type="AlphaFoldDB" id="A0AAV7MJ80"/>
<proteinExistence type="predicted"/>